<dbReference type="Proteomes" id="UP000199048">
    <property type="component" value="Unassembled WGS sequence"/>
</dbReference>
<dbReference type="AlphaFoldDB" id="A0A1I4T2T2"/>
<accession>A0A1I4T2T2</accession>
<dbReference type="STRING" id="582667.SAMN05192568_104827"/>
<dbReference type="EMBL" id="FOTK01000048">
    <property type="protein sequence ID" value="SFM71054.1"/>
    <property type="molecule type" value="Genomic_DNA"/>
</dbReference>
<evidence type="ECO:0000313" key="2">
    <source>
        <dbReference type="Proteomes" id="UP000199048"/>
    </source>
</evidence>
<gene>
    <name evidence="1" type="ORF">SAMN05192568_104827</name>
</gene>
<evidence type="ECO:0000313" key="1">
    <source>
        <dbReference type="EMBL" id="SFM71054.1"/>
    </source>
</evidence>
<protein>
    <submittedName>
        <fullName evidence="1">4,5-dihydroxyphthalate decarboxylase</fullName>
    </submittedName>
</protein>
<reference evidence="2" key="1">
    <citation type="submission" date="2016-10" db="EMBL/GenBank/DDBJ databases">
        <authorList>
            <person name="Varghese N."/>
            <person name="Submissions S."/>
        </authorList>
    </citation>
    <scope>NUCLEOTIDE SEQUENCE [LARGE SCALE GENOMIC DNA]</scope>
    <source>
        <strain evidence="2">BL36</strain>
    </source>
</reference>
<keyword evidence="2" id="KW-1185">Reference proteome</keyword>
<dbReference type="Gene3D" id="3.40.190.10">
    <property type="entry name" value="Periplasmic binding protein-like II"/>
    <property type="match status" value="1"/>
</dbReference>
<dbReference type="SUPFAM" id="SSF53850">
    <property type="entry name" value="Periplasmic binding protein-like II"/>
    <property type="match status" value="1"/>
</dbReference>
<dbReference type="OrthoDB" id="8689594at2"/>
<organism evidence="1 2">
    <name type="scientific">Methylobacterium pseudosasicola</name>
    <dbReference type="NCBI Taxonomy" id="582667"/>
    <lineage>
        <taxon>Bacteria</taxon>
        <taxon>Pseudomonadati</taxon>
        <taxon>Pseudomonadota</taxon>
        <taxon>Alphaproteobacteria</taxon>
        <taxon>Hyphomicrobiales</taxon>
        <taxon>Methylobacteriaceae</taxon>
        <taxon>Methylobacterium</taxon>
    </lineage>
</organism>
<proteinExistence type="predicted"/>
<name>A0A1I4T2T2_9HYPH</name>
<dbReference type="RefSeq" id="WP_092046040.1">
    <property type="nucleotide sequence ID" value="NZ_FOTK01000048.1"/>
</dbReference>
<sequence length="333" mass="37650">MTDRTLDIAFWNYDRTRALSDGRIKIDGVTARFHTARIVPQIFEAMIRHRAYDVSELGLTYFLRTFADGPSPFLAIPVFPNRAFRHSAIYVSEASGIRHPQDLVNRTIGELALYGHDAGVMPKGILSDEFGFKPERNRWIVGGIDFPMDPIDFVPHPHPAGVEVTMAPKGTDLGVLLEAGEIDALISADVPHCVLSGSTKVRRLFPDHEAVERDYYRRTGIFPIMHTVVVTRELAEREPDLVRAVYNGFCEAKSAEVAGLTHAMTFNTMATMVPWLTDLLARDRELLGDDWWPYGMARNRAAIDAVLRYHHEQGLTEQRFRIEDVFVPYLLDA</sequence>